<reference evidence="1" key="1">
    <citation type="journal article" date="2022" name="bioRxiv">
        <title>Sequencing and chromosome-scale assembly of the giantPleurodeles waltlgenome.</title>
        <authorList>
            <person name="Brown T."/>
            <person name="Elewa A."/>
            <person name="Iarovenko S."/>
            <person name="Subramanian E."/>
            <person name="Araus A.J."/>
            <person name="Petzold A."/>
            <person name="Susuki M."/>
            <person name="Suzuki K.-i.T."/>
            <person name="Hayashi T."/>
            <person name="Toyoda A."/>
            <person name="Oliveira C."/>
            <person name="Osipova E."/>
            <person name="Leigh N.D."/>
            <person name="Simon A."/>
            <person name="Yun M.H."/>
        </authorList>
    </citation>
    <scope>NUCLEOTIDE SEQUENCE</scope>
    <source>
        <strain evidence="1">20211129_DDA</strain>
        <tissue evidence="1">Liver</tissue>
    </source>
</reference>
<proteinExistence type="predicted"/>
<evidence type="ECO:0000313" key="2">
    <source>
        <dbReference type="Proteomes" id="UP001066276"/>
    </source>
</evidence>
<comment type="caution">
    <text evidence="1">The sequence shown here is derived from an EMBL/GenBank/DDBJ whole genome shotgun (WGS) entry which is preliminary data.</text>
</comment>
<dbReference type="PANTHER" id="PTHR19446">
    <property type="entry name" value="REVERSE TRANSCRIPTASES"/>
    <property type="match status" value="1"/>
</dbReference>
<gene>
    <name evidence="1" type="ORF">NDU88_006022</name>
</gene>
<dbReference type="AlphaFoldDB" id="A0AAV7TX84"/>
<organism evidence="1 2">
    <name type="scientific">Pleurodeles waltl</name>
    <name type="common">Iberian ribbed newt</name>
    <dbReference type="NCBI Taxonomy" id="8319"/>
    <lineage>
        <taxon>Eukaryota</taxon>
        <taxon>Metazoa</taxon>
        <taxon>Chordata</taxon>
        <taxon>Craniata</taxon>
        <taxon>Vertebrata</taxon>
        <taxon>Euteleostomi</taxon>
        <taxon>Amphibia</taxon>
        <taxon>Batrachia</taxon>
        <taxon>Caudata</taxon>
        <taxon>Salamandroidea</taxon>
        <taxon>Salamandridae</taxon>
        <taxon>Pleurodelinae</taxon>
        <taxon>Pleurodeles</taxon>
    </lineage>
</organism>
<sequence length="88" mass="10063">MELEEPITLIEIQDAIRALANGKTPGPDVLPAKFYKAYALQLAPHIYKLYEEAFATVQLPDTVRNAILILLLQLHKDPTNTHTDHWHY</sequence>
<keyword evidence="2" id="KW-1185">Reference proteome</keyword>
<evidence type="ECO:0000313" key="1">
    <source>
        <dbReference type="EMBL" id="KAJ1180806.1"/>
    </source>
</evidence>
<dbReference type="Proteomes" id="UP001066276">
    <property type="component" value="Chromosome 3_2"/>
</dbReference>
<accession>A0AAV7TX84</accession>
<name>A0AAV7TX84_PLEWA</name>
<dbReference type="EMBL" id="JANPWB010000006">
    <property type="protein sequence ID" value="KAJ1180806.1"/>
    <property type="molecule type" value="Genomic_DNA"/>
</dbReference>
<protein>
    <submittedName>
        <fullName evidence="1">Uncharacterized protein</fullName>
    </submittedName>
</protein>